<reference evidence="2" key="1">
    <citation type="submission" date="2014-12" db="EMBL/GenBank/DDBJ databases">
        <title>Insight into the proteome of Arion vulgaris.</title>
        <authorList>
            <person name="Aradska J."/>
            <person name="Bulat T."/>
            <person name="Smidak R."/>
            <person name="Sarate P."/>
            <person name="Gangsoo J."/>
            <person name="Sialana F."/>
            <person name="Bilban M."/>
            <person name="Lubec G."/>
        </authorList>
    </citation>
    <scope>NUCLEOTIDE SEQUENCE</scope>
    <source>
        <tissue evidence="2">Skin</tissue>
    </source>
</reference>
<accession>A0A0B7B2J7</accession>
<evidence type="ECO:0000313" key="2">
    <source>
        <dbReference type="EMBL" id="CEK87564.1"/>
    </source>
</evidence>
<protein>
    <submittedName>
        <fullName evidence="2">Uncharacterized protein</fullName>
    </submittedName>
</protein>
<name>A0A0B7B2J7_9EUPU</name>
<dbReference type="EMBL" id="HACG01040699">
    <property type="protein sequence ID" value="CEK87564.1"/>
    <property type="molecule type" value="Transcribed_RNA"/>
</dbReference>
<proteinExistence type="predicted"/>
<sequence length="69" mass="7957">MQWTRRKMKEGQTKDSLAKNSGDAKCGFEFRLSMKNGHRPNMEIFCSCPTSCHKMCWPLTDLLTCAQEI</sequence>
<gene>
    <name evidence="2" type="primary">ORF160118</name>
</gene>
<organism evidence="2">
    <name type="scientific">Arion vulgaris</name>
    <dbReference type="NCBI Taxonomy" id="1028688"/>
    <lineage>
        <taxon>Eukaryota</taxon>
        <taxon>Metazoa</taxon>
        <taxon>Spiralia</taxon>
        <taxon>Lophotrochozoa</taxon>
        <taxon>Mollusca</taxon>
        <taxon>Gastropoda</taxon>
        <taxon>Heterobranchia</taxon>
        <taxon>Euthyneura</taxon>
        <taxon>Panpulmonata</taxon>
        <taxon>Eupulmonata</taxon>
        <taxon>Stylommatophora</taxon>
        <taxon>Helicina</taxon>
        <taxon>Arionoidea</taxon>
        <taxon>Arionidae</taxon>
        <taxon>Arion</taxon>
    </lineage>
</organism>
<feature type="region of interest" description="Disordered" evidence="1">
    <location>
        <begin position="1"/>
        <end position="21"/>
    </location>
</feature>
<dbReference type="AlphaFoldDB" id="A0A0B7B2J7"/>
<evidence type="ECO:0000256" key="1">
    <source>
        <dbReference type="SAM" id="MobiDB-lite"/>
    </source>
</evidence>